<sequence length="379" mass="40334">MVQSVPEHLGQAPSEFVDLGRLAGEHEAHLLELGQLGHVEDDHAAAGTGGELQTIQVDVGHRSVGVEAARLPVRLAQALPDLGRVAACVPPRVALDQEVPPLGQRHHVEGEIASHALASHVGRQGVGRPPGRELGRPVADVAGPFQDLLSGQHASEAAIAGAVVGNVDERPFSWLLELEGHALLDGMEPRLELAGVLAPPDTESGEGDCKLQVQRVAVLFEVPDLRLILAEDGVRDGDTERLRPSQASVLVVHLCDDPVPFLVRADRVGPLVEDERVEHVIREVPGLSLLNAPDDLVRHRHADPPVVLLEPGRLVPQGPVERDHIARPRNAQPPAMVAVVRLANRAAARQNAGVVNEDALLHFLSPNVGCAVTDCPAFS</sequence>
<dbReference type="Proteomes" id="UP000176282">
    <property type="component" value="Unassembled WGS sequence"/>
</dbReference>
<gene>
    <name evidence="1" type="ORF">A3J66_03790</name>
</gene>
<proteinExistence type="predicted"/>
<reference evidence="1 2" key="1">
    <citation type="journal article" date="2016" name="Nat. Commun.">
        <title>Thousands of microbial genomes shed light on interconnected biogeochemical processes in an aquifer system.</title>
        <authorList>
            <person name="Anantharaman K."/>
            <person name="Brown C.T."/>
            <person name="Hug L.A."/>
            <person name="Sharon I."/>
            <person name="Castelle C.J."/>
            <person name="Probst A.J."/>
            <person name="Thomas B.C."/>
            <person name="Singh A."/>
            <person name="Wilkins M.J."/>
            <person name="Karaoz U."/>
            <person name="Brodie E.L."/>
            <person name="Williams K.H."/>
            <person name="Hubbard S.S."/>
            <person name="Banfield J.F."/>
        </authorList>
    </citation>
    <scope>NUCLEOTIDE SEQUENCE [LARGE SCALE GENOMIC DNA]</scope>
</reference>
<protein>
    <submittedName>
        <fullName evidence="1">Uncharacterized protein</fullName>
    </submittedName>
</protein>
<name>A0A1F6M131_9BACT</name>
<evidence type="ECO:0000313" key="2">
    <source>
        <dbReference type="Proteomes" id="UP000176282"/>
    </source>
</evidence>
<comment type="caution">
    <text evidence="1">The sequence shown here is derived from an EMBL/GenBank/DDBJ whole genome shotgun (WGS) entry which is preliminary data.</text>
</comment>
<evidence type="ECO:0000313" key="1">
    <source>
        <dbReference type="EMBL" id="OGH65253.1"/>
    </source>
</evidence>
<accession>A0A1F6M131</accession>
<organism evidence="1 2">
    <name type="scientific">Candidatus Magasanikbacteria bacterium RIFCSPHIGHO2_02_FULL_47_14</name>
    <dbReference type="NCBI Taxonomy" id="1798680"/>
    <lineage>
        <taxon>Bacteria</taxon>
        <taxon>Candidatus Magasanikiibacteriota</taxon>
    </lineage>
</organism>
<dbReference type="AlphaFoldDB" id="A0A1F6M131"/>
<dbReference type="EMBL" id="MFQB01000051">
    <property type="protein sequence ID" value="OGH65253.1"/>
    <property type="molecule type" value="Genomic_DNA"/>
</dbReference>